<dbReference type="InterPro" id="IPR011990">
    <property type="entry name" value="TPR-like_helical_dom_sf"/>
</dbReference>
<name>A0A381WKP4_9ZZZZ</name>
<dbReference type="PANTHER" id="PTHR30483:SF6">
    <property type="entry name" value="PERIPLASMIC BINDING PROTEIN OF ABC TRANSPORTER FOR NATURAL AMINO ACIDS"/>
    <property type="match status" value="1"/>
</dbReference>
<feature type="domain" description="Leucine-binding protein" evidence="2">
    <location>
        <begin position="276"/>
        <end position="458"/>
    </location>
</feature>
<gene>
    <name evidence="3" type="ORF">METZ01_LOCUS105903</name>
</gene>
<evidence type="ECO:0000313" key="3">
    <source>
        <dbReference type="EMBL" id="SVA53049.1"/>
    </source>
</evidence>
<evidence type="ECO:0000259" key="2">
    <source>
        <dbReference type="Pfam" id="PF13458"/>
    </source>
</evidence>
<dbReference type="Gene3D" id="1.25.40.10">
    <property type="entry name" value="Tetratricopeptide repeat domain"/>
    <property type="match status" value="1"/>
</dbReference>
<dbReference type="CDD" id="cd06339">
    <property type="entry name" value="PBP1_YraM_LppC_lipoprotein-like"/>
    <property type="match status" value="1"/>
</dbReference>
<dbReference type="PANTHER" id="PTHR30483">
    <property type="entry name" value="LEUCINE-SPECIFIC-BINDING PROTEIN"/>
    <property type="match status" value="1"/>
</dbReference>
<dbReference type="InterPro" id="IPR028081">
    <property type="entry name" value="Leu-bd"/>
</dbReference>
<organism evidence="3">
    <name type="scientific">marine metagenome</name>
    <dbReference type="NCBI Taxonomy" id="408172"/>
    <lineage>
        <taxon>unclassified sequences</taxon>
        <taxon>metagenomes</taxon>
        <taxon>ecological metagenomes</taxon>
    </lineage>
</organism>
<proteinExistence type="predicted"/>
<protein>
    <recommendedName>
        <fullName evidence="2">Leucine-binding protein domain-containing protein</fullName>
    </recommendedName>
</protein>
<evidence type="ECO:0000256" key="1">
    <source>
        <dbReference type="ARBA" id="ARBA00022729"/>
    </source>
</evidence>
<accession>A0A381WKP4</accession>
<dbReference type="EMBL" id="UINC01012105">
    <property type="protein sequence ID" value="SVA53049.1"/>
    <property type="molecule type" value="Genomic_DNA"/>
</dbReference>
<dbReference type="AlphaFoldDB" id="A0A381WKP4"/>
<dbReference type="SUPFAM" id="SSF53822">
    <property type="entry name" value="Periplasmic binding protein-like I"/>
    <property type="match status" value="1"/>
</dbReference>
<dbReference type="Pfam" id="PF13174">
    <property type="entry name" value="TPR_6"/>
    <property type="match status" value="2"/>
</dbReference>
<keyword evidence="1" id="KW-0732">Signal</keyword>
<dbReference type="InterPro" id="IPR028082">
    <property type="entry name" value="Peripla_BP_I"/>
</dbReference>
<dbReference type="InterPro" id="IPR019734">
    <property type="entry name" value="TPR_rpt"/>
</dbReference>
<reference evidence="3" key="1">
    <citation type="submission" date="2018-05" db="EMBL/GenBank/DDBJ databases">
        <authorList>
            <person name="Lanie J.A."/>
            <person name="Ng W.-L."/>
            <person name="Kazmierczak K.M."/>
            <person name="Andrzejewski T.M."/>
            <person name="Davidsen T.M."/>
            <person name="Wayne K.J."/>
            <person name="Tettelin H."/>
            <person name="Glass J.I."/>
            <person name="Rusch D."/>
            <person name="Podicherti R."/>
            <person name="Tsui H.-C.T."/>
            <person name="Winkler M.E."/>
        </authorList>
    </citation>
    <scope>NUCLEOTIDE SEQUENCE</scope>
</reference>
<dbReference type="Gene3D" id="3.40.50.2300">
    <property type="match status" value="4"/>
</dbReference>
<dbReference type="SUPFAM" id="SSF48452">
    <property type="entry name" value="TPR-like"/>
    <property type="match status" value="1"/>
</dbReference>
<dbReference type="Pfam" id="PF13458">
    <property type="entry name" value="Peripla_BP_6"/>
    <property type="match status" value="2"/>
</dbReference>
<sequence>MKTLIINFIFAFQLAVCGLVHAEPQEEASGVSNIEQAKPALPGDPFLQAEHLFHSGDFLGAKPHYHDYLSHNPSGKRSYLALFRLGWIDQSNLSFSTAVRFYQIFLKKFPGSLLANSARFNMAVCYYELADYDRAEVLFQIVLRSSLDKKRKWEIMVRLARIDGSRMNYEKAFSKLKKVFGQIENKEVRKHAVEVTANLINEKLGVTQVSALIRKFGNGFPVDLLILRKISSFRETGDIASYVASIEKFIETFPKHSRKVEVQNWLNSIKEHTGAKIKIGVVLPLTGKLALTGQRVLQGIQLAVNLLPFPSGEKLGLEVRDSGDLPVKQAITELAGLPNVVGIIGPLLSDGVKIAGEVARQYQIPIFSPTASTQGLVDTNPYIFRNALTREIQAKFLAEYSINTLHLRRFAVLHPFEPFGLELKDIFINEVEALGGEVVTVSGYERSQNDFKNQILQIGGVEDDELIKIAREILLNDGQLKDFSDTSLLSRPIVDMGHWSENNIEKLKVSLELSYDAIFIPGVYDKVGLIIPQLAFYNVNNVTLLGTNGWNSPELVKMGGKHLKTVYFVDGYYPDSHQSEVRQFVQEFKTNFGEEPVYLSAQAFDAANIFIKIIRAGADNRIKMRENLKIVKNFPGVTGKTTLLPSGDSEKKIFALTIKRKKIVQEN</sequence>
<dbReference type="InterPro" id="IPR051010">
    <property type="entry name" value="BCAA_transport"/>
</dbReference>
<feature type="domain" description="Leucine-binding protein" evidence="2">
    <location>
        <begin position="516"/>
        <end position="643"/>
    </location>
</feature>